<dbReference type="EMBL" id="OX597824">
    <property type="protein sequence ID" value="CAI9730632.1"/>
    <property type="molecule type" value="Genomic_DNA"/>
</dbReference>
<accession>A0AA36BBI5</accession>
<keyword evidence="3" id="KW-1015">Disulfide bond</keyword>
<feature type="compositionally biased region" description="Low complexity" evidence="6">
    <location>
        <begin position="101"/>
        <end position="117"/>
    </location>
</feature>
<feature type="compositionally biased region" description="Basic and acidic residues" evidence="6">
    <location>
        <begin position="454"/>
        <end position="517"/>
    </location>
</feature>
<dbReference type="PANTHER" id="PTHR47221:SF5">
    <property type="entry name" value="FIBRINOGEN C-TERMINAL DOMAIN-CONTAINING PROTEIN"/>
    <property type="match status" value="1"/>
</dbReference>
<feature type="compositionally biased region" description="Acidic residues" evidence="6">
    <location>
        <begin position="81"/>
        <end position="98"/>
    </location>
</feature>
<evidence type="ECO:0000256" key="3">
    <source>
        <dbReference type="ARBA" id="ARBA00023157"/>
    </source>
</evidence>
<feature type="compositionally biased region" description="Basic and acidic residues" evidence="6">
    <location>
        <begin position="527"/>
        <end position="558"/>
    </location>
</feature>
<dbReference type="PROSITE" id="PS51406">
    <property type="entry name" value="FIBRINOGEN_C_2"/>
    <property type="match status" value="1"/>
</dbReference>
<organism evidence="8 9">
    <name type="scientific">Octopus vulgaris</name>
    <name type="common">Common octopus</name>
    <dbReference type="NCBI Taxonomy" id="6645"/>
    <lineage>
        <taxon>Eukaryota</taxon>
        <taxon>Metazoa</taxon>
        <taxon>Spiralia</taxon>
        <taxon>Lophotrochozoa</taxon>
        <taxon>Mollusca</taxon>
        <taxon>Cephalopoda</taxon>
        <taxon>Coleoidea</taxon>
        <taxon>Octopodiformes</taxon>
        <taxon>Octopoda</taxon>
        <taxon>Incirrata</taxon>
        <taxon>Octopodidae</taxon>
        <taxon>Octopus</taxon>
    </lineage>
</organism>
<dbReference type="GO" id="GO:0034116">
    <property type="term" value="P:positive regulation of heterotypic cell-cell adhesion"/>
    <property type="evidence" value="ECO:0007669"/>
    <property type="project" value="TreeGrafter"/>
</dbReference>
<evidence type="ECO:0000313" key="9">
    <source>
        <dbReference type="Proteomes" id="UP001162480"/>
    </source>
</evidence>
<feature type="coiled-coil region" evidence="5">
    <location>
        <begin position="620"/>
        <end position="682"/>
    </location>
</feature>
<keyword evidence="2" id="KW-0964">Secreted</keyword>
<dbReference type="InterPro" id="IPR014716">
    <property type="entry name" value="Fibrinogen_a/b/g_C_1"/>
</dbReference>
<proteinExistence type="predicted"/>
<feature type="region of interest" description="Disordered" evidence="6">
    <location>
        <begin position="454"/>
        <end position="558"/>
    </location>
</feature>
<dbReference type="InterPro" id="IPR037579">
    <property type="entry name" value="FIB_ANG-like"/>
</dbReference>
<name>A0AA36BBI5_OCTVU</name>
<evidence type="ECO:0000256" key="4">
    <source>
        <dbReference type="ARBA" id="ARBA00023180"/>
    </source>
</evidence>
<dbReference type="InterPro" id="IPR036056">
    <property type="entry name" value="Fibrinogen-like_C"/>
</dbReference>
<dbReference type="GO" id="GO:0030674">
    <property type="term" value="F:protein-macromolecule adaptor activity"/>
    <property type="evidence" value="ECO:0007669"/>
    <property type="project" value="TreeGrafter"/>
</dbReference>
<dbReference type="SUPFAM" id="SSF56496">
    <property type="entry name" value="Fibrinogen C-terminal domain-like"/>
    <property type="match status" value="1"/>
</dbReference>
<feature type="region of interest" description="Disordered" evidence="6">
    <location>
        <begin position="904"/>
        <end position="1028"/>
    </location>
</feature>
<dbReference type="InterPro" id="IPR020837">
    <property type="entry name" value="Fibrinogen_CS"/>
</dbReference>
<evidence type="ECO:0000256" key="6">
    <source>
        <dbReference type="SAM" id="MobiDB-lite"/>
    </source>
</evidence>
<feature type="domain" description="Fibrinogen C-terminal" evidence="7">
    <location>
        <begin position="1037"/>
        <end position="1259"/>
    </location>
</feature>
<comment type="subcellular location">
    <subcellularLocation>
        <location evidence="1">Secreted</location>
    </subcellularLocation>
</comment>
<evidence type="ECO:0000259" key="7">
    <source>
        <dbReference type="PROSITE" id="PS51406"/>
    </source>
</evidence>
<dbReference type="PANTHER" id="PTHR47221">
    <property type="entry name" value="FIBRINOGEN ALPHA CHAIN"/>
    <property type="match status" value="1"/>
</dbReference>
<evidence type="ECO:0000313" key="8">
    <source>
        <dbReference type="EMBL" id="CAI9730632.1"/>
    </source>
</evidence>
<feature type="region of interest" description="Disordered" evidence="6">
    <location>
        <begin position="77"/>
        <end position="125"/>
    </location>
</feature>
<feature type="compositionally biased region" description="Basic and acidic residues" evidence="6">
    <location>
        <begin position="1012"/>
        <end position="1021"/>
    </location>
</feature>
<keyword evidence="5" id="KW-0175">Coiled coil</keyword>
<keyword evidence="9" id="KW-1185">Reference proteome</keyword>
<feature type="compositionally biased region" description="Basic and acidic residues" evidence="6">
    <location>
        <begin position="945"/>
        <end position="967"/>
    </location>
</feature>
<sequence length="1266" mass="146442">MNAFLSPFDFRCESGSKQDISLWYKDMIKQGAFEGDLTSAQQEVKKSVEKIIKSSMKSQRLFDREKLLAYENILNLNDNRDSEDDDETELDDDDDGDDMGNNNEEVSVHDNNNNNNNNDDDDNVEKENFKSQHVKGDILVKSSTTIKSQNNVSENMTNLKRMKKLLDEKQTDDKAEQIPKREESTAEILQSNETKTMFEKKSVEKKISTRIPKGSVRHLYKTCYSNFSSRLDIFYAYEKQRNELFQREEYLDNKSMQPNWFFKILYEIQQSQMISPSPNILKMSKVFKKSKTSKSKYKIKNIKRCLRTSDCAKVCRYFFEFQMCIPGFNWIRNGSGKNRSYFVQWEAFPRQENFGINFNKESFNNDQKKLQGDTVKINEKSKDEKIKDGKIKEEKIKDGKIKDGKIKDGKIKDGKIKDEKIKDGKIKDEKIKDGKIKDEKIKDEKIKDGKIKDGKIKDGKIKDGKIKDGKIKDGKIKDGKIKDGKIKDEKIKDEKIKDGKIKDGKIKDGKKMLDKTGKNKGKFIGNKIKENSHTSDNKKQNDRMSTKTKPSFDDSQNKIEKDEKKIKEMNVNEEVNSKGKNIPVEENIMETPEGKLFNQRLKTEDGVDIGMVNKIIDEKSNEYLIKIQSLELAVTKLEKQLLTGQLSRSNDLLSLAQLESQILHLQTKLMKLNQTFIKLQQENQVLKHGQQKIFELRQQNERQLTSNFDVNNKIHNQNNLIKQQQKSVADLSHLIQNQSNLLSKLTHRQEQVEEENRILHQVVMNQSLYISHVLKTVHVLTNQMQEERIQESSKKFNMFPVQLIKKLESLISDRQIVKSEKTEKHVKKKGKSRNITCKKPQISVGKYFHDKPVVKQNRLKYRYFTLLSKSCLVFDNIDEQSLPNLPASSTQYKLNKNGTINKTIARKKQETPKSPTLPQKNQSSKFKMQEPKVKETEKSAQNVKKIKDEPSVKIKKENDMKVKDGNSDGKNQQQSHNSDKVKPKVASHSKKESVEAPAGQKPTKGSETNMKNNKEEKEGNKKMNNKNFELKEPLYVDARQSGPKDCYDLYVKGNSKNGVHKIKPIAASKSLDVFCDMKNGGWTVIQRRQGGTISFKRDWNSYKKGFGGIYGEHWLGNDNIHWLTNQGHYSLRVDLTDWEKNKVTAIYEYFMIDDEKNGYRLHVDGFSGDSGDSLSKHNLNKFSTKDVDNDLVTKQFGGSCAKRFSGAWWYYKCYASNLNGVFYRDGSVADKKFDGIAWKSWKKANYSLMKVEMKIKPKTKIKDSNK</sequence>
<dbReference type="Proteomes" id="UP001162480">
    <property type="component" value="Chromosome 11"/>
</dbReference>
<dbReference type="Gene3D" id="3.90.215.10">
    <property type="entry name" value="Gamma Fibrinogen, chain A, domain 1"/>
    <property type="match status" value="1"/>
</dbReference>
<evidence type="ECO:0000256" key="2">
    <source>
        <dbReference type="ARBA" id="ARBA00022525"/>
    </source>
</evidence>
<gene>
    <name evidence="8" type="ORF">OCTVUL_1B001183</name>
</gene>
<dbReference type="GO" id="GO:0005577">
    <property type="term" value="C:fibrinogen complex"/>
    <property type="evidence" value="ECO:0007669"/>
    <property type="project" value="TreeGrafter"/>
</dbReference>
<feature type="compositionally biased region" description="Basic and acidic residues" evidence="6">
    <location>
        <begin position="927"/>
        <end position="938"/>
    </location>
</feature>
<protein>
    <recommendedName>
        <fullName evidence="7">Fibrinogen C-terminal domain-containing protein</fullName>
    </recommendedName>
</protein>
<feature type="compositionally biased region" description="Polar residues" evidence="6">
    <location>
        <begin position="912"/>
        <end position="926"/>
    </location>
</feature>
<dbReference type="CDD" id="cd00087">
    <property type="entry name" value="FReD"/>
    <property type="match status" value="1"/>
</dbReference>
<dbReference type="InterPro" id="IPR002181">
    <property type="entry name" value="Fibrinogen_a/b/g_C_dom"/>
</dbReference>
<dbReference type="Pfam" id="PF00147">
    <property type="entry name" value="Fibrinogen_C"/>
    <property type="match status" value="1"/>
</dbReference>
<dbReference type="SMART" id="SM00186">
    <property type="entry name" value="FBG"/>
    <property type="match status" value="1"/>
</dbReference>
<evidence type="ECO:0000256" key="1">
    <source>
        <dbReference type="ARBA" id="ARBA00004613"/>
    </source>
</evidence>
<dbReference type="PROSITE" id="PS00514">
    <property type="entry name" value="FIBRINOGEN_C_1"/>
    <property type="match status" value="1"/>
</dbReference>
<evidence type="ECO:0000256" key="5">
    <source>
        <dbReference type="SAM" id="Coils"/>
    </source>
</evidence>
<keyword evidence="4" id="KW-0325">Glycoprotein</keyword>
<dbReference type="GO" id="GO:0005201">
    <property type="term" value="F:extracellular matrix structural constituent"/>
    <property type="evidence" value="ECO:0007669"/>
    <property type="project" value="TreeGrafter"/>
</dbReference>
<dbReference type="FunFam" id="3.90.215.10:FF:000001">
    <property type="entry name" value="Tenascin isoform 1"/>
    <property type="match status" value="1"/>
</dbReference>
<reference evidence="8" key="1">
    <citation type="submission" date="2023-08" db="EMBL/GenBank/DDBJ databases">
        <authorList>
            <person name="Alioto T."/>
            <person name="Alioto T."/>
            <person name="Gomez Garrido J."/>
        </authorList>
    </citation>
    <scope>NUCLEOTIDE SEQUENCE</scope>
</reference>
<dbReference type="AlphaFoldDB" id="A0AA36BBI5"/>